<keyword evidence="2" id="KW-1185">Reference proteome</keyword>
<dbReference type="EMBL" id="DUZY01000002">
    <property type="protein sequence ID" value="DAD28480.1"/>
    <property type="molecule type" value="Genomic_DNA"/>
</dbReference>
<evidence type="ECO:0000313" key="2">
    <source>
        <dbReference type="Proteomes" id="UP000607653"/>
    </source>
</evidence>
<protein>
    <submittedName>
        <fullName evidence="1">Uncharacterized protein</fullName>
    </submittedName>
</protein>
<name>A0A822Y7K2_NELNU</name>
<dbReference type="AlphaFoldDB" id="A0A822Y7K2"/>
<comment type="caution">
    <text evidence="1">The sequence shown here is derived from an EMBL/GenBank/DDBJ whole genome shotgun (WGS) entry which is preliminary data.</text>
</comment>
<dbReference type="Proteomes" id="UP000607653">
    <property type="component" value="Unassembled WGS sequence"/>
</dbReference>
<gene>
    <name evidence="1" type="ORF">HUJ06_029948</name>
</gene>
<sequence>MGWGPLEIRGDCITKSTMEWGLPKRVHSAWRLGAGPAMKKQILQKVAGGFRPGYGSGPAHVAVWIRLQTSEQSRTTDNQNKILIWACGPSPWAETPGSVLVGSGLHSPECSALLQSQA</sequence>
<reference evidence="1 2" key="1">
    <citation type="journal article" date="2020" name="Mol. Biol. Evol.">
        <title>Distinct Expression and Methylation Patterns for Genes with Different Fates following a Single Whole-Genome Duplication in Flowering Plants.</title>
        <authorList>
            <person name="Shi T."/>
            <person name="Rahmani R.S."/>
            <person name="Gugger P.F."/>
            <person name="Wang M."/>
            <person name="Li H."/>
            <person name="Zhang Y."/>
            <person name="Li Z."/>
            <person name="Wang Q."/>
            <person name="Van de Peer Y."/>
            <person name="Marchal K."/>
            <person name="Chen J."/>
        </authorList>
    </citation>
    <scope>NUCLEOTIDE SEQUENCE [LARGE SCALE GENOMIC DNA]</scope>
    <source>
        <tissue evidence="1">Leaf</tissue>
    </source>
</reference>
<accession>A0A822Y7K2</accession>
<organism evidence="1 2">
    <name type="scientific">Nelumbo nucifera</name>
    <name type="common">Sacred lotus</name>
    <dbReference type="NCBI Taxonomy" id="4432"/>
    <lineage>
        <taxon>Eukaryota</taxon>
        <taxon>Viridiplantae</taxon>
        <taxon>Streptophyta</taxon>
        <taxon>Embryophyta</taxon>
        <taxon>Tracheophyta</taxon>
        <taxon>Spermatophyta</taxon>
        <taxon>Magnoliopsida</taxon>
        <taxon>Proteales</taxon>
        <taxon>Nelumbonaceae</taxon>
        <taxon>Nelumbo</taxon>
    </lineage>
</organism>
<proteinExistence type="predicted"/>
<evidence type="ECO:0000313" key="1">
    <source>
        <dbReference type="EMBL" id="DAD28480.1"/>
    </source>
</evidence>